<sequence length="87" mass="10302">MTVRFENPRVKEHLKSYLSKLSSYNNFDEYMKLIVYSRASDDDFVAFEAVSYMLGFQSSAYKLSSILSSELHKTETTYREFVQYVNR</sequence>
<reference evidence="1" key="2">
    <citation type="submission" date="2015-07" db="EMBL/GenBank/DDBJ databases">
        <title>Plasmids, circular viruses and viroids from rat gut.</title>
        <authorList>
            <person name="Jorgensen T.J."/>
            <person name="Hansen M.A."/>
            <person name="Xu Z."/>
            <person name="Tabak M.A."/>
            <person name="Sorensen S.J."/>
            <person name="Hansen L.H."/>
        </authorList>
    </citation>
    <scope>NUCLEOTIDE SEQUENCE</scope>
    <source>
        <plasmid evidence="1">pRGRH0631</plasmid>
    </source>
</reference>
<dbReference type="EMBL" id="LN853258">
    <property type="protein sequence ID" value="CRY95461.1"/>
    <property type="molecule type" value="Genomic_DNA"/>
</dbReference>
<proteinExistence type="predicted"/>
<name>A0A0H5Q0G2_9ZZZZ</name>
<evidence type="ECO:0000313" key="1">
    <source>
        <dbReference type="EMBL" id="CRY95461.1"/>
    </source>
</evidence>
<reference evidence="1" key="1">
    <citation type="submission" date="2015-06" db="EMBL/GenBank/DDBJ databases">
        <authorList>
            <person name="Joergensen T."/>
        </authorList>
    </citation>
    <scope>NUCLEOTIDE SEQUENCE</scope>
    <source>
        <plasmid evidence="1">pRGRH0631</plasmid>
    </source>
</reference>
<dbReference type="AlphaFoldDB" id="A0A0H5Q0G2"/>
<organism evidence="1">
    <name type="scientific">uncultured prokaryote</name>
    <dbReference type="NCBI Taxonomy" id="198431"/>
    <lineage>
        <taxon>unclassified sequences</taxon>
        <taxon>environmental samples</taxon>
    </lineage>
</organism>
<accession>A0A0H5Q0G2</accession>
<keyword evidence="1" id="KW-0614">Plasmid</keyword>
<protein>
    <submittedName>
        <fullName evidence="1">Uncharacterized protein</fullName>
    </submittedName>
</protein>
<geneLocation type="plasmid" evidence="1">
    <name>pRGRH0631</name>
</geneLocation>